<keyword evidence="7" id="KW-0808">Transferase</keyword>
<dbReference type="InterPro" id="IPR000682">
    <property type="entry name" value="PCMT"/>
</dbReference>
<dbReference type="InterPro" id="IPR029063">
    <property type="entry name" value="SAM-dependent_MTases_sf"/>
</dbReference>
<keyword evidence="11" id="KW-1185">Reference proteome</keyword>
<evidence type="ECO:0000256" key="7">
    <source>
        <dbReference type="ARBA" id="ARBA00022679"/>
    </source>
</evidence>
<evidence type="ECO:0000313" key="10">
    <source>
        <dbReference type="EMBL" id="ACE06473.1"/>
    </source>
</evidence>
<dbReference type="OrthoDB" id="9810066at2"/>
<dbReference type="GO" id="GO:0005737">
    <property type="term" value="C:cytoplasm"/>
    <property type="evidence" value="ECO:0007669"/>
    <property type="project" value="UniProtKB-SubCell"/>
</dbReference>
<dbReference type="AlphaFoldDB" id="B3ETC1"/>
<dbReference type="RefSeq" id="WP_012473228.1">
    <property type="nucleotide sequence ID" value="NC_010830.1"/>
</dbReference>
<evidence type="ECO:0000256" key="2">
    <source>
        <dbReference type="ARBA" id="ARBA00005369"/>
    </source>
</evidence>
<comment type="similarity">
    <text evidence="2">Belongs to the methyltransferase superfamily. L-isoaspartyl/D-aspartyl protein methyltransferase family.</text>
</comment>
<evidence type="ECO:0000256" key="4">
    <source>
        <dbReference type="ARBA" id="ARBA00013346"/>
    </source>
</evidence>
<dbReference type="NCBIfam" id="TIGR00080">
    <property type="entry name" value="pimt"/>
    <property type="match status" value="1"/>
</dbReference>
<proteinExistence type="inferred from homology"/>
<dbReference type="KEGG" id="aas:Aasi_1135"/>
<evidence type="ECO:0000256" key="3">
    <source>
        <dbReference type="ARBA" id="ARBA00011890"/>
    </source>
</evidence>
<protein>
    <recommendedName>
        <fullName evidence="4 9">Protein-L-isoaspartate O-methyltransferase</fullName>
        <ecNumber evidence="3 9">2.1.1.77</ecNumber>
    </recommendedName>
</protein>
<evidence type="ECO:0000256" key="1">
    <source>
        <dbReference type="ARBA" id="ARBA00004496"/>
    </source>
</evidence>
<dbReference type="Proteomes" id="UP000001227">
    <property type="component" value="Chromosome"/>
</dbReference>
<dbReference type="PANTHER" id="PTHR11579:SF0">
    <property type="entry name" value="PROTEIN-L-ISOASPARTATE(D-ASPARTATE) O-METHYLTRANSFERASE"/>
    <property type="match status" value="1"/>
</dbReference>
<gene>
    <name evidence="10" type="ordered locus">Aasi_1135</name>
</gene>
<keyword evidence="8" id="KW-0949">S-adenosyl-L-methionine</keyword>
<reference evidence="10 11" key="1">
    <citation type="journal article" date="2010" name="J. Bacteriol.">
        <title>The genome of the amoeba symbiont 'Candidatus Amoebophilus asiaticus' reveals common mechanisms for host cell interaction among amoeba-associated bacteria.</title>
        <authorList>
            <person name="Schmitz-Esser S."/>
            <person name="Tischler P."/>
            <person name="Arnold R."/>
            <person name="Montanaro J."/>
            <person name="Wagner M."/>
            <person name="Rattei T."/>
            <person name="Horn M."/>
        </authorList>
    </citation>
    <scope>NUCLEOTIDE SEQUENCE [LARGE SCALE GENOMIC DNA]</scope>
    <source>
        <strain evidence="10 11">5a2</strain>
    </source>
</reference>
<dbReference type="PANTHER" id="PTHR11579">
    <property type="entry name" value="PROTEIN-L-ISOASPARTATE O-METHYLTRANSFERASE"/>
    <property type="match status" value="1"/>
</dbReference>
<dbReference type="eggNOG" id="COG2518">
    <property type="taxonomic scope" value="Bacteria"/>
</dbReference>
<keyword evidence="5" id="KW-0963">Cytoplasm</keyword>
<name>B3ETC1_AMOA5</name>
<evidence type="ECO:0000256" key="8">
    <source>
        <dbReference type="ARBA" id="ARBA00022691"/>
    </source>
</evidence>
<sequence>MKSNNHLVKYLVNKGILRSKEIINAFTVIDRKDFVGLENLDNAYEDYALSIGYDATISQPTTVAFMLEKLGIMPGDIVLDVGTGSGWTTALLATIVGGKGRVYGVEIVPELVALGQYNLSKYKFSNASIEQSGEILGLPDNAPFDRILVSAGTDDLPKELLMQLKEGGNLIIPIDASIWKVEKRHNSATTIYKYPGFIFVPLQK</sequence>
<dbReference type="GO" id="GO:0032259">
    <property type="term" value="P:methylation"/>
    <property type="evidence" value="ECO:0007669"/>
    <property type="project" value="UniProtKB-KW"/>
</dbReference>
<evidence type="ECO:0000256" key="5">
    <source>
        <dbReference type="ARBA" id="ARBA00022490"/>
    </source>
</evidence>
<dbReference type="HOGENOM" id="CLU_055432_2_0_10"/>
<dbReference type="Gene3D" id="3.40.50.150">
    <property type="entry name" value="Vaccinia Virus protein VP39"/>
    <property type="match status" value="1"/>
</dbReference>
<dbReference type="STRING" id="452471.Aasi_1135"/>
<comment type="subcellular location">
    <subcellularLocation>
        <location evidence="1">Cytoplasm</location>
    </subcellularLocation>
</comment>
<dbReference type="EC" id="2.1.1.77" evidence="3 9"/>
<dbReference type="SUPFAM" id="SSF53335">
    <property type="entry name" value="S-adenosyl-L-methionine-dependent methyltransferases"/>
    <property type="match status" value="1"/>
</dbReference>
<accession>B3ETC1</accession>
<evidence type="ECO:0000256" key="9">
    <source>
        <dbReference type="NCBIfam" id="TIGR00080"/>
    </source>
</evidence>
<organism evidence="10 11">
    <name type="scientific">Amoebophilus asiaticus (strain 5a2)</name>
    <dbReference type="NCBI Taxonomy" id="452471"/>
    <lineage>
        <taxon>Bacteria</taxon>
        <taxon>Pseudomonadati</taxon>
        <taxon>Bacteroidota</taxon>
        <taxon>Cytophagia</taxon>
        <taxon>Cytophagales</taxon>
        <taxon>Amoebophilaceae</taxon>
        <taxon>Candidatus Amoebophilus</taxon>
    </lineage>
</organism>
<keyword evidence="6" id="KW-0489">Methyltransferase</keyword>
<dbReference type="Pfam" id="PF01135">
    <property type="entry name" value="PCMT"/>
    <property type="match status" value="1"/>
</dbReference>
<evidence type="ECO:0000313" key="11">
    <source>
        <dbReference type="Proteomes" id="UP000001227"/>
    </source>
</evidence>
<dbReference type="GO" id="GO:0004719">
    <property type="term" value="F:protein-L-isoaspartate (D-aspartate) O-methyltransferase activity"/>
    <property type="evidence" value="ECO:0007669"/>
    <property type="project" value="UniProtKB-UniRule"/>
</dbReference>
<dbReference type="EMBL" id="CP001102">
    <property type="protein sequence ID" value="ACE06473.1"/>
    <property type="molecule type" value="Genomic_DNA"/>
</dbReference>
<evidence type="ECO:0000256" key="6">
    <source>
        <dbReference type="ARBA" id="ARBA00022603"/>
    </source>
</evidence>
<dbReference type="GO" id="GO:0030091">
    <property type="term" value="P:protein repair"/>
    <property type="evidence" value="ECO:0007669"/>
    <property type="project" value="UniProtKB-UniRule"/>
</dbReference>
<dbReference type="CDD" id="cd02440">
    <property type="entry name" value="AdoMet_MTases"/>
    <property type="match status" value="1"/>
</dbReference>